<organism evidence="3 4">
    <name type="scientific">Corynebacterium canis</name>
    <dbReference type="NCBI Taxonomy" id="679663"/>
    <lineage>
        <taxon>Bacteria</taxon>
        <taxon>Bacillati</taxon>
        <taxon>Actinomycetota</taxon>
        <taxon>Actinomycetes</taxon>
        <taxon>Mycobacteriales</taxon>
        <taxon>Corynebacteriaceae</taxon>
        <taxon>Corynebacterium</taxon>
    </lineage>
</organism>
<keyword evidence="2" id="KW-0812">Transmembrane</keyword>
<feature type="transmembrane region" description="Helical" evidence="2">
    <location>
        <begin position="68"/>
        <end position="91"/>
    </location>
</feature>
<keyword evidence="4" id="KW-1185">Reference proteome</keyword>
<comment type="caution">
    <text evidence="3">The sequence shown here is derived from an EMBL/GenBank/DDBJ whole genome shotgun (WGS) entry which is preliminary data.</text>
</comment>
<dbReference type="AlphaFoldDB" id="A0A5C5UMB3"/>
<gene>
    <name evidence="3" type="ORF">FRX94_04315</name>
</gene>
<feature type="transmembrane region" description="Helical" evidence="2">
    <location>
        <begin position="103"/>
        <end position="125"/>
    </location>
</feature>
<proteinExistence type="predicted"/>
<dbReference type="EMBL" id="VOHM01000006">
    <property type="protein sequence ID" value="TWT26832.1"/>
    <property type="molecule type" value="Genomic_DNA"/>
</dbReference>
<accession>A0A5C5UMB3</accession>
<keyword evidence="2" id="KW-1133">Transmembrane helix</keyword>
<dbReference type="RefSeq" id="WP_146323896.1">
    <property type="nucleotide sequence ID" value="NZ_BAABLR010000005.1"/>
</dbReference>
<evidence type="ECO:0000313" key="4">
    <source>
        <dbReference type="Proteomes" id="UP000320791"/>
    </source>
</evidence>
<dbReference type="Proteomes" id="UP000320791">
    <property type="component" value="Unassembled WGS sequence"/>
</dbReference>
<evidence type="ECO:0000256" key="1">
    <source>
        <dbReference type="SAM" id="MobiDB-lite"/>
    </source>
</evidence>
<reference evidence="3 4" key="1">
    <citation type="submission" date="2019-08" db="EMBL/GenBank/DDBJ databases">
        <authorList>
            <person name="Lei W."/>
        </authorList>
    </citation>
    <scope>NUCLEOTIDE SEQUENCE [LARGE SCALE GENOMIC DNA]</scope>
    <source>
        <strain evidence="3 4">CCUG 58627</strain>
    </source>
</reference>
<keyword evidence="2" id="KW-0472">Membrane</keyword>
<sequence>MTMVINKLVAAAVLLAVVGSYVVVFSGPTIRGLIDFFLLSLATVILAALNALIALIQRNQKSAPRHPFTLITNVTSIGVLLLIAALIFMVTGGSPTDENGSNIGAGLVMLGVHLFAFFNAILVLVTPRARAAQPDAHPEPQQISTPHPMPEPTSEPAPNSGN</sequence>
<evidence type="ECO:0000313" key="3">
    <source>
        <dbReference type="EMBL" id="TWT26832.1"/>
    </source>
</evidence>
<evidence type="ECO:0000256" key="2">
    <source>
        <dbReference type="SAM" id="Phobius"/>
    </source>
</evidence>
<feature type="region of interest" description="Disordered" evidence="1">
    <location>
        <begin position="132"/>
        <end position="162"/>
    </location>
</feature>
<feature type="transmembrane region" description="Helical" evidence="2">
    <location>
        <begin position="36"/>
        <end position="56"/>
    </location>
</feature>
<name>A0A5C5UMB3_9CORY</name>
<protein>
    <submittedName>
        <fullName evidence="3">Uncharacterized protein</fullName>
    </submittedName>
</protein>